<gene>
    <name evidence="13" type="ORF">ELQ94_16445</name>
</gene>
<dbReference type="Pfam" id="PF02518">
    <property type="entry name" value="HATPase_c"/>
    <property type="match status" value="1"/>
</dbReference>
<dbReference type="EMBL" id="RZGZ01000006">
    <property type="protein sequence ID" value="RUQ97141.1"/>
    <property type="molecule type" value="Genomic_DNA"/>
</dbReference>
<comment type="caution">
    <text evidence="13">The sequence shown here is derived from an EMBL/GenBank/DDBJ whole genome shotgun (WGS) entry which is preliminary data.</text>
</comment>
<sequence>MIRTLTRTQLAVDITVAVVLGLVVLPFCVISPSPGVAAAVVVLLSGGLALRRYSPAIALSVAWIAVVIQLSTQQPANFFDIIILGVLYAVGRYGDGWVRWYGLISAVVGGAIASVYTVGQIFGGPIFDVLYDPMNVAGSVFVLVTASAAAIFVLTIAWGMGVLIRQSETTRASRAEQYRLEQERRLAERTIVVEQERNRIARDMHDVVAHSLAVVIAQADGARYAMATAPQMGETALETISTTAREALIDVRVLLAELRHNQSGGPQPMIADLGRLVEQMRAAGLAIRFQETGAARPMPSSHQIAVYRIVQESLTNALRHGDRTGEVSVVLRWVEHGVAVAVENAVAPVPTAPSPGHGIAGMRERAELTGGRLTVDRPSGALFRIDAFIPFPAPIREATP</sequence>
<keyword evidence="7" id="KW-0067">ATP-binding</keyword>
<dbReference type="Gene3D" id="3.30.565.10">
    <property type="entry name" value="Histidine kinase-like ATPase, C-terminal domain"/>
    <property type="match status" value="1"/>
</dbReference>
<dbReference type="GO" id="GO:0000155">
    <property type="term" value="F:phosphorelay sensor kinase activity"/>
    <property type="evidence" value="ECO:0007669"/>
    <property type="project" value="InterPro"/>
</dbReference>
<dbReference type="Gene3D" id="1.20.5.1930">
    <property type="match status" value="1"/>
</dbReference>
<reference evidence="13 14" key="1">
    <citation type="submission" date="2018-12" db="EMBL/GenBank/DDBJ databases">
        <authorList>
            <person name="Li F."/>
        </authorList>
    </citation>
    <scope>NUCLEOTIDE SEQUENCE [LARGE SCALE GENOMIC DNA]</scope>
    <source>
        <strain evidence="13 14">EGI 6500705</strain>
    </source>
</reference>
<proteinExistence type="predicted"/>
<organism evidence="13 14">
    <name type="scientific">Labedella endophytica</name>
    <dbReference type="NCBI Taxonomy" id="1523160"/>
    <lineage>
        <taxon>Bacteria</taxon>
        <taxon>Bacillati</taxon>
        <taxon>Actinomycetota</taxon>
        <taxon>Actinomycetes</taxon>
        <taxon>Micrococcales</taxon>
        <taxon>Microbacteriaceae</taxon>
        <taxon>Labedella</taxon>
    </lineage>
</organism>
<evidence type="ECO:0000256" key="7">
    <source>
        <dbReference type="ARBA" id="ARBA00022840"/>
    </source>
</evidence>
<keyword evidence="5" id="KW-0547">Nucleotide-binding</keyword>
<dbReference type="RefSeq" id="WP_127051461.1">
    <property type="nucleotide sequence ID" value="NZ_RZGZ01000006.1"/>
</dbReference>
<evidence type="ECO:0000313" key="14">
    <source>
        <dbReference type="Proteomes" id="UP000274909"/>
    </source>
</evidence>
<evidence type="ECO:0000256" key="9">
    <source>
        <dbReference type="SAM" id="Phobius"/>
    </source>
</evidence>
<feature type="domain" description="DUF7134" evidence="12">
    <location>
        <begin position="3"/>
        <end position="166"/>
    </location>
</feature>
<keyword evidence="14" id="KW-1185">Reference proteome</keyword>
<dbReference type="GO" id="GO:0016020">
    <property type="term" value="C:membrane"/>
    <property type="evidence" value="ECO:0007669"/>
    <property type="project" value="InterPro"/>
</dbReference>
<feature type="transmembrane region" description="Helical" evidence="9">
    <location>
        <begin position="139"/>
        <end position="164"/>
    </location>
</feature>
<dbReference type="Proteomes" id="UP000274909">
    <property type="component" value="Unassembled WGS sequence"/>
</dbReference>
<keyword evidence="4" id="KW-0808">Transferase</keyword>
<dbReference type="PANTHER" id="PTHR24421">
    <property type="entry name" value="NITRATE/NITRITE SENSOR PROTEIN NARX-RELATED"/>
    <property type="match status" value="1"/>
</dbReference>
<feature type="transmembrane region" description="Helical" evidence="9">
    <location>
        <begin position="100"/>
        <end position="119"/>
    </location>
</feature>
<protein>
    <recommendedName>
        <fullName evidence="2">histidine kinase</fullName>
        <ecNumber evidence="2">2.7.13.3</ecNumber>
    </recommendedName>
</protein>
<dbReference type="AlphaFoldDB" id="A0A3S0XWP3"/>
<dbReference type="InterPro" id="IPR050482">
    <property type="entry name" value="Sensor_HK_TwoCompSys"/>
</dbReference>
<evidence type="ECO:0000256" key="6">
    <source>
        <dbReference type="ARBA" id="ARBA00022777"/>
    </source>
</evidence>
<feature type="transmembrane region" description="Helical" evidence="9">
    <location>
        <begin position="14"/>
        <end position="44"/>
    </location>
</feature>
<feature type="domain" description="Signal transduction histidine kinase subgroup 3 dimerisation and phosphoacceptor" evidence="11">
    <location>
        <begin position="196"/>
        <end position="261"/>
    </location>
</feature>
<keyword evidence="3" id="KW-0597">Phosphoprotein</keyword>
<evidence type="ECO:0000256" key="8">
    <source>
        <dbReference type="ARBA" id="ARBA00023012"/>
    </source>
</evidence>
<dbReference type="PANTHER" id="PTHR24421:SF10">
    <property type="entry name" value="NITRATE_NITRITE SENSOR PROTEIN NARQ"/>
    <property type="match status" value="1"/>
</dbReference>
<dbReference type="InterPro" id="IPR011712">
    <property type="entry name" value="Sig_transdc_His_kin_sub3_dim/P"/>
</dbReference>
<dbReference type="InterPro" id="IPR036890">
    <property type="entry name" value="HATPase_C_sf"/>
</dbReference>
<keyword evidence="6 13" id="KW-0418">Kinase</keyword>
<dbReference type="CDD" id="cd16917">
    <property type="entry name" value="HATPase_UhpB-NarQ-NarX-like"/>
    <property type="match status" value="1"/>
</dbReference>
<evidence type="ECO:0000256" key="3">
    <source>
        <dbReference type="ARBA" id="ARBA00022553"/>
    </source>
</evidence>
<keyword evidence="9" id="KW-0472">Membrane</keyword>
<dbReference type="Pfam" id="PF23539">
    <property type="entry name" value="DUF7134"/>
    <property type="match status" value="1"/>
</dbReference>
<dbReference type="EC" id="2.7.13.3" evidence="2"/>
<accession>A0A3S0XWP3</accession>
<evidence type="ECO:0000256" key="5">
    <source>
        <dbReference type="ARBA" id="ARBA00022741"/>
    </source>
</evidence>
<dbReference type="OrthoDB" id="227596at2"/>
<feature type="transmembrane region" description="Helical" evidence="9">
    <location>
        <begin position="53"/>
        <end position="70"/>
    </location>
</feature>
<dbReference type="InterPro" id="IPR055558">
    <property type="entry name" value="DUF7134"/>
</dbReference>
<feature type="domain" description="Histidine kinase/HSP90-like ATPase" evidence="10">
    <location>
        <begin position="303"/>
        <end position="385"/>
    </location>
</feature>
<keyword evidence="9" id="KW-0812">Transmembrane</keyword>
<dbReference type="GO" id="GO:0005524">
    <property type="term" value="F:ATP binding"/>
    <property type="evidence" value="ECO:0007669"/>
    <property type="project" value="UniProtKB-KW"/>
</dbReference>
<dbReference type="GO" id="GO:0046983">
    <property type="term" value="F:protein dimerization activity"/>
    <property type="evidence" value="ECO:0007669"/>
    <property type="project" value="InterPro"/>
</dbReference>
<dbReference type="InterPro" id="IPR003594">
    <property type="entry name" value="HATPase_dom"/>
</dbReference>
<evidence type="ECO:0000256" key="1">
    <source>
        <dbReference type="ARBA" id="ARBA00000085"/>
    </source>
</evidence>
<evidence type="ECO:0000259" key="12">
    <source>
        <dbReference type="Pfam" id="PF23539"/>
    </source>
</evidence>
<evidence type="ECO:0000259" key="11">
    <source>
        <dbReference type="Pfam" id="PF07730"/>
    </source>
</evidence>
<evidence type="ECO:0000256" key="2">
    <source>
        <dbReference type="ARBA" id="ARBA00012438"/>
    </source>
</evidence>
<name>A0A3S0XWP3_9MICO</name>
<dbReference type="Pfam" id="PF07730">
    <property type="entry name" value="HisKA_3"/>
    <property type="match status" value="1"/>
</dbReference>
<dbReference type="SUPFAM" id="SSF55874">
    <property type="entry name" value="ATPase domain of HSP90 chaperone/DNA topoisomerase II/histidine kinase"/>
    <property type="match status" value="1"/>
</dbReference>
<evidence type="ECO:0000313" key="13">
    <source>
        <dbReference type="EMBL" id="RUQ97141.1"/>
    </source>
</evidence>
<keyword evidence="9" id="KW-1133">Transmembrane helix</keyword>
<evidence type="ECO:0000259" key="10">
    <source>
        <dbReference type="Pfam" id="PF02518"/>
    </source>
</evidence>
<comment type="catalytic activity">
    <reaction evidence="1">
        <text>ATP + protein L-histidine = ADP + protein N-phospho-L-histidine.</text>
        <dbReference type="EC" id="2.7.13.3"/>
    </reaction>
</comment>
<evidence type="ECO:0000256" key="4">
    <source>
        <dbReference type="ARBA" id="ARBA00022679"/>
    </source>
</evidence>
<keyword evidence="8" id="KW-0902">Two-component regulatory system</keyword>